<dbReference type="Proteomes" id="UP000307943">
    <property type="component" value="Unassembled WGS sequence"/>
</dbReference>
<dbReference type="EMBL" id="VDCQ01000004">
    <property type="protein sequence ID" value="TNJ67637.1"/>
    <property type="molecule type" value="Genomic_DNA"/>
</dbReference>
<dbReference type="Pfam" id="PF13797">
    <property type="entry name" value="Post_transc_reg"/>
    <property type="match status" value="1"/>
</dbReference>
<evidence type="ECO:0000313" key="2">
    <source>
        <dbReference type="Proteomes" id="UP000307943"/>
    </source>
</evidence>
<dbReference type="AlphaFoldDB" id="A0A5C4TGD5"/>
<sequence>MEDDAYDTAEAIELSEEQLNESFEQLCASKAEEFRMLGYDHVDRADIWSCVSDKYAKTGYPQLHQIVNDILSLKVTTLMNWMTMSIYRKGARF</sequence>
<organism evidence="1 2">
    <name type="scientific">Paenibacillus hemerocallicola</name>
    <dbReference type="NCBI Taxonomy" id="1172614"/>
    <lineage>
        <taxon>Bacteria</taxon>
        <taxon>Bacillati</taxon>
        <taxon>Bacillota</taxon>
        <taxon>Bacilli</taxon>
        <taxon>Bacillales</taxon>
        <taxon>Paenibacillaceae</taxon>
        <taxon>Paenibacillus</taxon>
    </lineage>
</organism>
<comment type="caution">
    <text evidence="1">The sequence shown here is derived from an EMBL/GenBank/DDBJ whole genome shotgun (WGS) entry which is preliminary data.</text>
</comment>
<reference evidence="1 2" key="1">
    <citation type="submission" date="2019-05" db="EMBL/GenBank/DDBJ databases">
        <title>We sequenced the genome of Paenibacillus hemerocallicola KCTC 33185 for further insight into its adaptation and study the phylogeny of Paenibacillus.</title>
        <authorList>
            <person name="Narsing Rao M.P."/>
        </authorList>
    </citation>
    <scope>NUCLEOTIDE SEQUENCE [LARGE SCALE GENOMIC DNA]</scope>
    <source>
        <strain evidence="1 2">KCTC 33185</strain>
    </source>
</reference>
<name>A0A5C4TGD5_9BACL</name>
<dbReference type="RefSeq" id="WP_139600923.1">
    <property type="nucleotide sequence ID" value="NZ_VDCQ01000004.1"/>
</dbReference>
<gene>
    <name evidence="1" type="ORF">FE784_04440</name>
</gene>
<protein>
    <recommendedName>
        <fullName evidence="3">Post-transcriptional regulator</fullName>
    </recommendedName>
</protein>
<dbReference type="InterPro" id="IPR025716">
    <property type="entry name" value="Post-transcriptional_regulator"/>
</dbReference>
<accession>A0A5C4TGD5</accession>
<dbReference type="OrthoDB" id="2990595at2"/>
<evidence type="ECO:0000313" key="1">
    <source>
        <dbReference type="EMBL" id="TNJ67637.1"/>
    </source>
</evidence>
<keyword evidence="2" id="KW-1185">Reference proteome</keyword>
<proteinExistence type="predicted"/>
<evidence type="ECO:0008006" key="3">
    <source>
        <dbReference type="Google" id="ProtNLM"/>
    </source>
</evidence>